<comment type="caution">
    <text evidence="2">The sequence shown here is derived from an EMBL/GenBank/DDBJ whole genome shotgun (WGS) entry which is preliminary data.</text>
</comment>
<protein>
    <submittedName>
        <fullName evidence="2">Glycosyltransferase</fullName>
    </submittedName>
</protein>
<accession>A0A428JQW8</accession>
<sequence length="384" mass="44153">MATRKRVALIYAYNENWIGGTYYIENLIAALATLRDSEQPELLIFCREPADADRLRQAVQYAHWSFRQFERRLSLPERIINKAAHLLTGKRPISSLYHDAELIFPLPTGWRHYFSRIPHHLYWIPDFQEHYLPAFFQAEEIQARKADQRLVLELARHIVFSSRAAQHDFNAIYPGSNLTQHILPFAVSHRADAPAATECLARYQLTGPYFICSNQFWKHKNHPVVLQAVAKLRDTHPQVQVVFTGKEHDYRNPSYFAELMVLRESLGVEAQTRFLGFIPRDDQQVLMASALAVIQPSLFEGWSTVVEDAKSMQVPLLVSDLAVHREQLQTYAAAGFFNPAQPEELAEAMHCALAGKLPAKPYTYRQDVARFGQEFMRIVHQITA</sequence>
<dbReference type="CDD" id="cd03809">
    <property type="entry name" value="GT4_MtfB-like"/>
    <property type="match status" value="1"/>
</dbReference>
<dbReference type="Pfam" id="PF00534">
    <property type="entry name" value="Glycos_transf_1"/>
    <property type="match status" value="1"/>
</dbReference>
<evidence type="ECO:0000259" key="1">
    <source>
        <dbReference type="Pfam" id="PF00534"/>
    </source>
</evidence>
<dbReference type="EMBL" id="RWIS01000002">
    <property type="protein sequence ID" value="RSK36042.1"/>
    <property type="molecule type" value="Genomic_DNA"/>
</dbReference>
<name>A0A428JQW8_9BACT</name>
<proteinExistence type="predicted"/>
<reference evidence="2 3" key="1">
    <citation type="submission" date="2018-12" db="EMBL/GenBank/DDBJ databases">
        <authorList>
            <person name="Feng G."/>
            <person name="Zhu H."/>
        </authorList>
    </citation>
    <scope>NUCLEOTIDE SEQUENCE [LARGE SCALE GENOMIC DNA]</scope>
    <source>
        <strain evidence="2 3">9PBR-2</strain>
    </source>
</reference>
<feature type="domain" description="Glycosyl transferase family 1" evidence="1">
    <location>
        <begin position="207"/>
        <end position="355"/>
    </location>
</feature>
<dbReference type="RefSeq" id="WP_125426968.1">
    <property type="nucleotide sequence ID" value="NZ_RWIS01000002.1"/>
</dbReference>
<keyword evidence="2" id="KW-0808">Transferase</keyword>
<keyword evidence="3" id="KW-1185">Reference proteome</keyword>
<dbReference type="PANTHER" id="PTHR46401">
    <property type="entry name" value="GLYCOSYLTRANSFERASE WBBK-RELATED"/>
    <property type="match status" value="1"/>
</dbReference>
<dbReference type="Proteomes" id="UP000280066">
    <property type="component" value="Unassembled WGS sequence"/>
</dbReference>
<organism evidence="2 3">
    <name type="scientific">Hymenobacter metallilatus</name>
    <dbReference type="NCBI Taxonomy" id="2493666"/>
    <lineage>
        <taxon>Bacteria</taxon>
        <taxon>Pseudomonadati</taxon>
        <taxon>Bacteroidota</taxon>
        <taxon>Cytophagia</taxon>
        <taxon>Cytophagales</taxon>
        <taxon>Hymenobacteraceae</taxon>
        <taxon>Hymenobacter</taxon>
    </lineage>
</organism>
<dbReference type="InterPro" id="IPR001296">
    <property type="entry name" value="Glyco_trans_1"/>
</dbReference>
<dbReference type="OrthoDB" id="9811239at2"/>
<dbReference type="PANTHER" id="PTHR46401:SF8">
    <property type="entry name" value="BLL6006 PROTEIN"/>
    <property type="match status" value="1"/>
</dbReference>
<dbReference type="Gene3D" id="3.40.50.2000">
    <property type="entry name" value="Glycogen Phosphorylase B"/>
    <property type="match status" value="1"/>
</dbReference>
<dbReference type="AlphaFoldDB" id="A0A428JQW8"/>
<dbReference type="SUPFAM" id="SSF53756">
    <property type="entry name" value="UDP-Glycosyltransferase/glycogen phosphorylase"/>
    <property type="match status" value="1"/>
</dbReference>
<gene>
    <name evidence="2" type="ORF">EI290_03890</name>
</gene>
<evidence type="ECO:0000313" key="2">
    <source>
        <dbReference type="EMBL" id="RSK36042.1"/>
    </source>
</evidence>
<evidence type="ECO:0000313" key="3">
    <source>
        <dbReference type="Proteomes" id="UP000280066"/>
    </source>
</evidence>
<dbReference type="GO" id="GO:0016757">
    <property type="term" value="F:glycosyltransferase activity"/>
    <property type="evidence" value="ECO:0007669"/>
    <property type="project" value="InterPro"/>
</dbReference>